<evidence type="ECO:0000256" key="1">
    <source>
        <dbReference type="ARBA" id="ARBA00009841"/>
    </source>
</evidence>
<proteinExistence type="inferred from homology"/>
<comment type="caution">
    <text evidence="3">The sequence shown here is derived from an EMBL/GenBank/DDBJ whole genome shotgun (WGS) entry which is preliminary data.</text>
</comment>
<dbReference type="Pfam" id="PF02598">
    <property type="entry name" value="Methyltrn_RNA_3"/>
    <property type="match status" value="1"/>
</dbReference>
<dbReference type="CDD" id="cd18086">
    <property type="entry name" value="HsC9orf114-like"/>
    <property type="match status" value="1"/>
</dbReference>
<dbReference type="OrthoDB" id="361029at2759"/>
<organism evidence="3 4">
    <name type="scientific">Mucor plumbeus</name>
    <dbReference type="NCBI Taxonomy" id="97098"/>
    <lineage>
        <taxon>Eukaryota</taxon>
        <taxon>Fungi</taxon>
        <taxon>Fungi incertae sedis</taxon>
        <taxon>Mucoromycota</taxon>
        <taxon>Mucoromycotina</taxon>
        <taxon>Mucoromycetes</taxon>
        <taxon>Mucorales</taxon>
        <taxon>Mucorineae</taxon>
        <taxon>Mucoraceae</taxon>
        <taxon>Mucor</taxon>
    </lineage>
</organism>
<dbReference type="EMBL" id="JAEPRC010000029">
    <property type="protein sequence ID" value="KAG2214093.1"/>
    <property type="molecule type" value="Genomic_DNA"/>
</dbReference>
<dbReference type="PANTHER" id="PTHR12150:SF13">
    <property type="entry name" value="METHYLTRANSFERASE C9ORF114-RELATED"/>
    <property type="match status" value="1"/>
</dbReference>
<dbReference type="SUPFAM" id="SSF50249">
    <property type="entry name" value="Nucleic acid-binding proteins"/>
    <property type="match status" value="1"/>
</dbReference>
<gene>
    <name evidence="3" type="ORF">INT46_011895</name>
</gene>
<dbReference type="AlphaFoldDB" id="A0A8H7RQV4"/>
<dbReference type="PANTHER" id="PTHR12150">
    <property type="entry name" value="CLASS IV SAM-BINDING METHYLTRANSFERASE-RELATED"/>
    <property type="match status" value="1"/>
</dbReference>
<keyword evidence="4" id="KW-1185">Reference proteome</keyword>
<comment type="similarity">
    <text evidence="1">Belongs to the class IV-like SAM-binding methyltransferase superfamily.</text>
</comment>
<dbReference type="InterPro" id="IPR003750">
    <property type="entry name" value="Put_MeTrfase-C9orf114-like"/>
</dbReference>
<reference evidence="3" key="1">
    <citation type="submission" date="2020-12" db="EMBL/GenBank/DDBJ databases">
        <title>Metabolic potential, ecology and presence of endohyphal bacteria is reflected in genomic diversity of Mucoromycotina.</title>
        <authorList>
            <person name="Muszewska A."/>
            <person name="Okrasinska A."/>
            <person name="Steczkiewicz K."/>
            <person name="Drgas O."/>
            <person name="Orlowska M."/>
            <person name="Perlinska-Lenart U."/>
            <person name="Aleksandrzak-Piekarczyk T."/>
            <person name="Szatraj K."/>
            <person name="Zielenkiewicz U."/>
            <person name="Pilsyk S."/>
            <person name="Malc E."/>
            <person name="Mieczkowski P."/>
            <person name="Kruszewska J.S."/>
            <person name="Biernat P."/>
            <person name="Pawlowska J."/>
        </authorList>
    </citation>
    <scope>NUCLEOTIDE SEQUENCE</scope>
    <source>
        <strain evidence="3">CBS 226.32</strain>
    </source>
</reference>
<feature type="compositionally biased region" description="Low complexity" evidence="2">
    <location>
        <begin position="532"/>
        <end position="550"/>
    </location>
</feature>
<dbReference type="Gene3D" id="3.40.1280.10">
    <property type="match status" value="1"/>
</dbReference>
<dbReference type="InterPro" id="IPR029028">
    <property type="entry name" value="Alpha/beta_knot_MTases"/>
</dbReference>
<feature type="region of interest" description="Disordered" evidence="2">
    <location>
        <begin position="420"/>
        <end position="574"/>
    </location>
</feature>
<accession>A0A8H7RQV4</accession>
<dbReference type="InterPro" id="IPR029026">
    <property type="entry name" value="tRNA_m1G_MTases_N"/>
</dbReference>
<dbReference type="SUPFAM" id="SSF75217">
    <property type="entry name" value="alpha/beta knot"/>
    <property type="match status" value="1"/>
</dbReference>
<dbReference type="Proteomes" id="UP000650833">
    <property type="component" value="Unassembled WGS sequence"/>
</dbReference>
<dbReference type="Gene3D" id="2.40.50.140">
    <property type="entry name" value="Nucleic acid-binding proteins"/>
    <property type="match status" value="1"/>
</dbReference>
<evidence type="ECO:0000313" key="3">
    <source>
        <dbReference type="EMBL" id="KAG2214093.1"/>
    </source>
</evidence>
<name>A0A8H7RQV4_9FUNG</name>
<feature type="compositionally biased region" description="Low complexity" evidence="2">
    <location>
        <begin position="508"/>
        <end position="518"/>
    </location>
</feature>
<protein>
    <submittedName>
        <fullName evidence="3">Uncharacterized protein</fullName>
    </submittedName>
</protein>
<sequence length="678" mass="76059">MTDFYRSRKKRNFENKELSGPDYGKERPTKRFMPTQDVKRAKDILSCKPRKYTTSIAIPSSIIDSAPTIEMKTILAGQIARALVIFSVDEIIIYEDKIQKSEAKINPNLFLARVFQYMETPQYLRKQLVPISPDLKFAGLLPPLDVPHHPGMEEYTLYREGVTLDKSNQDTDSTLVDIGLFRRARIDKSVKAGVRVTVELSQPISAAETRKGQKPIPGKVVSPKVPREKTGLYWGYNIRLASSFSRVLTECPYEDGYDYSVGVSDRDAQDMYNCDLENKVKPFEHLLIAFGGPVGGLQEAIEADQDLKVGGDDAAELFDMFIDPNAKSGTRTVRLEQPSMALFEQDLTFIRDLLPGPVFLIFLIFHLDIFSPSSIVNTPSPYYINYKIMLRATSNSLIKANSWKNTAIYTSVKNYTNANATPVTTENKEKPSLSQRLGGTGRGKIMEGSSDPFASFLANAKKPRNNSNRNGNFTPRTRRPQQQQSEGQFADATEQPKQQRPRNDNNNKNRNNRPSNIKQNEKQSADGTAAIKNNNNNNRRSNKNNNNRNNAQNVGKKLNLRRSQQPQEVRTRRATTFIDKDIDWASFDTTTLSTEASAAETVVEATEQDSDELILKDIQGDYDRYLLAGSDMKWPQMIQGATLSTLVGSNPTFDLQQKTAFLAALSNATNGNTASARK</sequence>
<evidence type="ECO:0000313" key="4">
    <source>
        <dbReference type="Proteomes" id="UP000650833"/>
    </source>
</evidence>
<evidence type="ECO:0000256" key="2">
    <source>
        <dbReference type="SAM" id="MobiDB-lite"/>
    </source>
</evidence>
<dbReference type="InterPro" id="IPR012340">
    <property type="entry name" value="NA-bd_OB-fold"/>
</dbReference>